<protein>
    <recommendedName>
        <fullName evidence="5">Diguanylate cyclase</fullName>
    </recommendedName>
</protein>
<dbReference type="CDD" id="cd01948">
    <property type="entry name" value="EAL"/>
    <property type="match status" value="1"/>
</dbReference>
<dbReference type="Proteomes" id="UP000018542">
    <property type="component" value="Chromosome"/>
</dbReference>
<name>V5SGM5_9HYPH</name>
<dbReference type="SMART" id="SM00065">
    <property type="entry name" value="GAF"/>
    <property type="match status" value="1"/>
</dbReference>
<dbReference type="SUPFAM" id="SSF55781">
    <property type="entry name" value="GAF domain-like"/>
    <property type="match status" value="1"/>
</dbReference>
<reference evidence="3 4" key="1">
    <citation type="journal article" date="2014" name="Genome Announc.">
        <title>Complete Genome Sequence of Hyphomicrobium nitrativorans Strain NL23, a Denitrifying Bacterium Isolated from Biofilm of a Methanol-Fed Denitrification System Treating Seawater at the Montreal Biodome.</title>
        <authorList>
            <person name="Martineau C."/>
            <person name="Villeneuve C."/>
            <person name="Mauffrey F."/>
            <person name="Villemur R."/>
        </authorList>
    </citation>
    <scope>NUCLEOTIDE SEQUENCE [LARGE SCALE GENOMIC DNA]</scope>
    <source>
        <strain evidence="3">NL23</strain>
    </source>
</reference>
<evidence type="ECO:0000313" key="4">
    <source>
        <dbReference type="Proteomes" id="UP000018542"/>
    </source>
</evidence>
<dbReference type="InterPro" id="IPR052155">
    <property type="entry name" value="Biofilm_reg_signaling"/>
</dbReference>
<evidence type="ECO:0008006" key="5">
    <source>
        <dbReference type="Google" id="ProtNLM"/>
    </source>
</evidence>
<dbReference type="CDD" id="cd01949">
    <property type="entry name" value="GGDEF"/>
    <property type="match status" value="1"/>
</dbReference>
<dbReference type="SUPFAM" id="SSF55073">
    <property type="entry name" value="Nucleotide cyclase"/>
    <property type="match status" value="1"/>
</dbReference>
<dbReference type="InterPro" id="IPR043128">
    <property type="entry name" value="Rev_trsase/Diguanyl_cyclase"/>
</dbReference>
<dbReference type="PANTHER" id="PTHR44757">
    <property type="entry name" value="DIGUANYLATE CYCLASE DGCP"/>
    <property type="match status" value="1"/>
</dbReference>
<dbReference type="STRING" id="1029756.W911_13455"/>
<dbReference type="Pfam" id="PF00563">
    <property type="entry name" value="EAL"/>
    <property type="match status" value="1"/>
</dbReference>
<dbReference type="SUPFAM" id="SSF141868">
    <property type="entry name" value="EAL domain-like"/>
    <property type="match status" value="1"/>
</dbReference>
<feature type="domain" description="EAL" evidence="1">
    <location>
        <begin position="359"/>
        <end position="609"/>
    </location>
</feature>
<keyword evidence="4" id="KW-1185">Reference proteome</keyword>
<dbReference type="InterPro" id="IPR029016">
    <property type="entry name" value="GAF-like_dom_sf"/>
</dbReference>
<accession>V5SGM5</accession>
<organism evidence="3 4">
    <name type="scientific">Hyphomicrobium nitrativorans NL23</name>
    <dbReference type="NCBI Taxonomy" id="1029756"/>
    <lineage>
        <taxon>Bacteria</taxon>
        <taxon>Pseudomonadati</taxon>
        <taxon>Pseudomonadota</taxon>
        <taxon>Alphaproteobacteria</taxon>
        <taxon>Hyphomicrobiales</taxon>
        <taxon>Hyphomicrobiaceae</taxon>
        <taxon>Hyphomicrobium</taxon>
    </lineage>
</organism>
<dbReference type="InterPro" id="IPR001633">
    <property type="entry name" value="EAL_dom"/>
</dbReference>
<dbReference type="Gene3D" id="3.30.450.40">
    <property type="match status" value="1"/>
</dbReference>
<dbReference type="InterPro" id="IPR029787">
    <property type="entry name" value="Nucleotide_cyclase"/>
</dbReference>
<evidence type="ECO:0000313" key="3">
    <source>
        <dbReference type="EMBL" id="AHB49190.1"/>
    </source>
</evidence>
<dbReference type="NCBIfam" id="TIGR00254">
    <property type="entry name" value="GGDEF"/>
    <property type="match status" value="1"/>
</dbReference>
<dbReference type="HOGENOM" id="CLU_000445_70_20_5"/>
<dbReference type="RefSeq" id="WP_023788015.1">
    <property type="nucleotide sequence ID" value="NC_022997.1"/>
</dbReference>
<dbReference type="InterPro" id="IPR012226">
    <property type="entry name" value="Diguanyl_cyclase/Pdiesterase"/>
</dbReference>
<dbReference type="InterPro" id="IPR000160">
    <property type="entry name" value="GGDEF_dom"/>
</dbReference>
<dbReference type="Gene3D" id="3.30.70.270">
    <property type="match status" value="1"/>
</dbReference>
<dbReference type="InterPro" id="IPR035919">
    <property type="entry name" value="EAL_sf"/>
</dbReference>
<dbReference type="Gene3D" id="3.20.20.450">
    <property type="entry name" value="EAL domain"/>
    <property type="match status" value="1"/>
</dbReference>
<evidence type="ECO:0000259" key="2">
    <source>
        <dbReference type="PROSITE" id="PS50887"/>
    </source>
</evidence>
<dbReference type="InterPro" id="IPR003018">
    <property type="entry name" value="GAF"/>
</dbReference>
<dbReference type="PROSITE" id="PS50887">
    <property type="entry name" value="GGDEF"/>
    <property type="match status" value="1"/>
</dbReference>
<dbReference type="Pfam" id="PF00990">
    <property type="entry name" value="GGDEF"/>
    <property type="match status" value="1"/>
</dbReference>
<dbReference type="PROSITE" id="PS50883">
    <property type="entry name" value="EAL"/>
    <property type="match status" value="1"/>
</dbReference>
<dbReference type="PIRSF" id="PIRSF005925">
    <property type="entry name" value="Dos"/>
    <property type="match status" value="1"/>
</dbReference>
<dbReference type="Pfam" id="PF13185">
    <property type="entry name" value="GAF_2"/>
    <property type="match status" value="1"/>
</dbReference>
<dbReference type="AlphaFoldDB" id="V5SGM5"/>
<dbReference type="EMBL" id="CP006912">
    <property type="protein sequence ID" value="AHB49190.1"/>
    <property type="molecule type" value="Genomic_DNA"/>
</dbReference>
<dbReference type="OrthoDB" id="9814202at2"/>
<dbReference type="SMART" id="SM00052">
    <property type="entry name" value="EAL"/>
    <property type="match status" value="1"/>
</dbReference>
<dbReference type="KEGG" id="hni:W911_13455"/>
<dbReference type="PANTHER" id="PTHR44757:SF2">
    <property type="entry name" value="BIOFILM ARCHITECTURE MAINTENANCE PROTEIN MBAA"/>
    <property type="match status" value="1"/>
</dbReference>
<sequence>MITKRKRRTEPIEKRLKDIQHEILVAVASGKPLHDVMTLLCARAEEIAPGTICSVIRVDSEGRLRPLAAPSLPDDYSRGIDGLAIGPMIGSCGSAAYYGEPVEVRSIRTDPRWVDFRDAALALGLRACWSSPIKSHDGRVVGTFAFYFSTARKPSKTEKYIVELCAHLCALAIEHWEAQARIHHLAYTDTLTGLGNRALLTEHFSDILARAHAIGKEVAVFYIDLDGFRAINDLRGHKAGDQLLCRVADRIRAITGEADLVARLGSDEFLIVKTQGEDRGEFVSLAQRLSKQLSGRYGLEADVEVKAAASIGVACFPGDGKDLDGLMGHADTALCRVKRDNRSGYAFYSCEMDAEKHARRSFERDVSLAAAAGQLSVVYQPQAHVESCDIVGFEALLRWKHPIHGFVSPEKFIPAAEACGVIAEIGAFVLREALAQAARWPEHLRVSVNASPAQIVHVDFAHLVEETLRASNVDPSRLEIEVTESLFIYDSNAAMRTLERLKALGVSVAIDDFGTGYSSLSTLRSFPFDRIKIDRSFIADMVENTDAAAIVNSILSLGRALGRPVIAEGVETQFQLEMLRDLGCSEVQGYLIGKPLPIAKYAQIVKPAPKSEKRTRFLPPKKHEQATV</sequence>
<feature type="domain" description="GGDEF" evidence="2">
    <location>
        <begin position="216"/>
        <end position="350"/>
    </location>
</feature>
<dbReference type="SMART" id="SM00267">
    <property type="entry name" value="GGDEF"/>
    <property type="match status" value="1"/>
</dbReference>
<proteinExistence type="predicted"/>
<gene>
    <name evidence="3" type="ORF">W911_13455</name>
</gene>
<evidence type="ECO:0000259" key="1">
    <source>
        <dbReference type="PROSITE" id="PS50883"/>
    </source>
</evidence>
<dbReference type="PATRIC" id="fig|1029756.8.peg.2802"/>